<dbReference type="EMBL" id="BAAAQY010000011">
    <property type="protein sequence ID" value="GAA2245021.1"/>
    <property type="molecule type" value="Genomic_DNA"/>
</dbReference>
<dbReference type="SUPFAM" id="SSF51735">
    <property type="entry name" value="NAD(P)-binding Rossmann-fold domains"/>
    <property type="match status" value="1"/>
</dbReference>
<protein>
    <submittedName>
        <fullName evidence="1">Shikimate dehydrogenase</fullName>
    </submittedName>
</protein>
<proteinExistence type="predicted"/>
<dbReference type="RefSeq" id="WP_259480647.1">
    <property type="nucleotide sequence ID" value="NZ_BAAAQY010000011.1"/>
</dbReference>
<reference evidence="1 2" key="1">
    <citation type="journal article" date="2019" name="Int. J. Syst. Evol. Microbiol.">
        <title>The Global Catalogue of Microorganisms (GCM) 10K type strain sequencing project: providing services to taxonomists for standard genome sequencing and annotation.</title>
        <authorList>
            <consortium name="The Broad Institute Genomics Platform"/>
            <consortium name="The Broad Institute Genome Sequencing Center for Infectious Disease"/>
            <person name="Wu L."/>
            <person name="Ma J."/>
        </authorList>
    </citation>
    <scope>NUCLEOTIDE SEQUENCE [LARGE SCALE GENOMIC DNA]</scope>
    <source>
        <strain evidence="1 2">JCM 16117</strain>
    </source>
</reference>
<dbReference type="Gene3D" id="3.40.50.720">
    <property type="entry name" value="NAD(P)-binding Rossmann-like Domain"/>
    <property type="match status" value="1"/>
</dbReference>
<accession>A0ABN3DZ87</accession>
<evidence type="ECO:0000313" key="2">
    <source>
        <dbReference type="Proteomes" id="UP001500929"/>
    </source>
</evidence>
<dbReference type="InterPro" id="IPR036291">
    <property type="entry name" value="NAD(P)-bd_dom_sf"/>
</dbReference>
<organism evidence="1 2">
    <name type="scientific">Herbiconiux moechotypicola</name>
    <dbReference type="NCBI Taxonomy" id="637393"/>
    <lineage>
        <taxon>Bacteria</taxon>
        <taxon>Bacillati</taxon>
        <taxon>Actinomycetota</taxon>
        <taxon>Actinomycetes</taxon>
        <taxon>Micrococcales</taxon>
        <taxon>Microbacteriaceae</taxon>
        <taxon>Herbiconiux</taxon>
    </lineage>
</organism>
<name>A0ABN3DZ87_9MICO</name>
<comment type="caution">
    <text evidence="1">The sequence shown here is derived from an EMBL/GenBank/DDBJ whole genome shotgun (WGS) entry which is preliminary data.</text>
</comment>
<gene>
    <name evidence="1" type="ORF">GCM10009851_32850</name>
</gene>
<evidence type="ECO:0000313" key="1">
    <source>
        <dbReference type="EMBL" id="GAA2245021.1"/>
    </source>
</evidence>
<sequence>MTTVLTPETLENQPEPTFFFVGVTTGSSSIMTVFPRWAEHLGLPPRIAGIDIPLDAPPEVYRRVVEYLRDDPNALGALVTTHKLNLYKASRDLFDEVGESAAQLDEISSISKRGDRLLGHAMDDVTAGLAYDAIVGEDTGAREGAGAAARELLLLGAGGSSLALTLHLHRLQQAGQPVPTRIVVTNRRPGRLDEMRAFHDRLGFRIPIDYVVAPSPEQNDEVLSGLAPGAIVVNATGLGKDRPGSPLTDAVGFPDGAVAWDFNYRGDLVFLDQARRQAGRGVHPVDGWFYFLHGWTRVMDQVFDLRIPTSGPGFDQLSEIARR</sequence>
<keyword evidence="2" id="KW-1185">Reference proteome</keyword>
<dbReference type="Proteomes" id="UP001500929">
    <property type="component" value="Unassembled WGS sequence"/>
</dbReference>